<dbReference type="Pfam" id="PF22366">
    <property type="entry name" value="NDH2_C"/>
    <property type="match status" value="1"/>
</dbReference>
<proteinExistence type="inferred from homology"/>
<dbReference type="EMBL" id="CP012850">
    <property type="protein sequence ID" value="ALI35518.1"/>
    <property type="molecule type" value="Genomic_DNA"/>
</dbReference>
<dbReference type="PANTHER" id="PTHR43706:SF47">
    <property type="entry name" value="EXTERNAL NADH-UBIQUINONE OXIDOREDUCTASE 1, MITOCHONDRIAL-RELATED"/>
    <property type="match status" value="1"/>
</dbReference>
<dbReference type="GeneID" id="60421384"/>
<reference evidence="12" key="1">
    <citation type="submission" date="2015-10" db="EMBL/GenBank/DDBJ databases">
        <title>Niche specialization of a soil ammonia-oxidizing archaeon, Candidatus Nitrosocosmicus oleophilus.</title>
        <authorList>
            <person name="Jung M.-Y."/>
            <person name="Rhee S.-K."/>
        </authorList>
    </citation>
    <scope>NUCLEOTIDE SEQUENCE [LARGE SCALE GENOMIC DNA]</scope>
    <source>
        <strain evidence="12">MY3</strain>
    </source>
</reference>
<keyword evidence="6 11" id="KW-0560">Oxidoreductase</keyword>
<dbReference type="InterPro" id="IPR023753">
    <property type="entry name" value="FAD/NAD-binding_dom"/>
</dbReference>
<sequence length="444" mass="50291">MLKKNNANKNKQIVILGGGFGGIGVLKNLQDEFRENKNIEITLISKNNFLLFTPMLPEIVSGAIETRHIVTPIRSFCNKSTFYEAEVKSIDLDNKEITITHTIGRETQDSDVEEKEGHDHKLRYDYLVIALGSENNFFGNSNIQENAFTLKTITDAIILRNHLIKVLEQANIEQDDKELRKSLLTFVVVGGGFSGVETVGAVNDFIRESVKRYYPNIYMSDVKVILVSATNNLLEQIDEDLGHYALEKLKQNGVEFIMDTLVKDIAKNTTILNNDIVIPCYSLIWTAGVTPNKLITDLNCKHDKNHRIIANNYLEVTGYENSVYSLGDCVSIIDPHTGKPYPPTAQHAIKQSDVVSKNIISSIKGKPEKDKQLFDYKSKGMMAQIGKRTGVAIFFGKIKLHGILAWWLWRMYYLINLPTTKKKIKVIGDWTFDFIFKPDISQIQ</sequence>
<evidence type="ECO:0000256" key="4">
    <source>
        <dbReference type="ARBA" id="ARBA00022827"/>
    </source>
</evidence>
<keyword evidence="5" id="KW-0809">Transit peptide</keyword>
<feature type="domain" description="External alternative NADH-ubiquinone oxidoreductase-like C-terminal" evidence="10">
    <location>
        <begin position="379"/>
        <end position="436"/>
    </location>
</feature>
<evidence type="ECO:0000256" key="1">
    <source>
        <dbReference type="ARBA" id="ARBA00005272"/>
    </source>
</evidence>
<keyword evidence="7" id="KW-0520">NAD</keyword>
<accession>A0A654LVQ4</accession>
<dbReference type="Pfam" id="PF07992">
    <property type="entry name" value="Pyr_redox_2"/>
    <property type="match status" value="1"/>
</dbReference>
<evidence type="ECO:0000256" key="8">
    <source>
        <dbReference type="ARBA" id="ARBA00047599"/>
    </source>
</evidence>
<dbReference type="RefSeq" id="WP_196817966.1">
    <property type="nucleotide sequence ID" value="NZ_CP012850.1"/>
</dbReference>
<dbReference type="Gene3D" id="3.50.50.100">
    <property type="match status" value="1"/>
</dbReference>
<dbReference type="InterPro" id="IPR045024">
    <property type="entry name" value="NDH-2"/>
</dbReference>
<comment type="catalytic activity">
    <reaction evidence="8">
        <text>a quinone + NADH + H(+) = a quinol + NAD(+)</text>
        <dbReference type="Rhea" id="RHEA:46160"/>
        <dbReference type="ChEBI" id="CHEBI:15378"/>
        <dbReference type="ChEBI" id="CHEBI:24646"/>
        <dbReference type="ChEBI" id="CHEBI:57540"/>
        <dbReference type="ChEBI" id="CHEBI:57945"/>
        <dbReference type="ChEBI" id="CHEBI:132124"/>
        <dbReference type="EC" id="1.6.5.9"/>
    </reaction>
</comment>
<dbReference type="AlphaFoldDB" id="A0A654LVQ4"/>
<keyword evidence="4" id="KW-0274">FAD</keyword>
<evidence type="ECO:0000259" key="10">
    <source>
        <dbReference type="Pfam" id="PF22366"/>
    </source>
</evidence>
<evidence type="ECO:0000259" key="9">
    <source>
        <dbReference type="Pfam" id="PF07992"/>
    </source>
</evidence>
<evidence type="ECO:0000256" key="6">
    <source>
        <dbReference type="ARBA" id="ARBA00023002"/>
    </source>
</evidence>
<dbReference type="PRINTS" id="PR00368">
    <property type="entry name" value="FADPNR"/>
</dbReference>
<evidence type="ECO:0000256" key="2">
    <source>
        <dbReference type="ARBA" id="ARBA00012637"/>
    </source>
</evidence>
<keyword evidence="3" id="KW-0285">Flavoprotein</keyword>
<dbReference type="GO" id="GO:0050136">
    <property type="term" value="F:NADH dehydrogenase (quinone) (non-electrogenic) activity"/>
    <property type="evidence" value="ECO:0007669"/>
    <property type="project" value="UniProtKB-EC"/>
</dbReference>
<dbReference type="Proteomes" id="UP000058925">
    <property type="component" value="Chromosome"/>
</dbReference>
<evidence type="ECO:0000256" key="5">
    <source>
        <dbReference type="ARBA" id="ARBA00022946"/>
    </source>
</evidence>
<evidence type="ECO:0000256" key="3">
    <source>
        <dbReference type="ARBA" id="ARBA00022630"/>
    </source>
</evidence>
<dbReference type="KEGG" id="taa:NMY3_01314"/>
<comment type="similarity">
    <text evidence="1">Belongs to the NADH dehydrogenase family.</text>
</comment>
<dbReference type="EC" id="1.6.5.9" evidence="2"/>
<dbReference type="OrthoDB" id="6639at2157"/>
<dbReference type="PANTHER" id="PTHR43706">
    <property type="entry name" value="NADH DEHYDROGENASE"/>
    <property type="match status" value="1"/>
</dbReference>
<gene>
    <name evidence="11" type="ORF">NMY3_01314</name>
</gene>
<dbReference type="InterPro" id="IPR036188">
    <property type="entry name" value="FAD/NAD-bd_sf"/>
</dbReference>
<evidence type="ECO:0000313" key="11">
    <source>
        <dbReference type="EMBL" id="ALI35518.1"/>
    </source>
</evidence>
<feature type="domain" description="FAD/NAD(P)-binding" evidence="9">
    <location>
        <begin position="12"/>
        <end position="351"/>
    </location>
</feature>
<evidence type="ECO:0000313" key="12">
    <source>
        <dbReference type="Proteomes" id="UP000058925"/>
    </source>
</evidence>
<evidence type="ECO:0000256" key="7">
    <source>
        <dbReference type="ARBA" id="ARBA00023027"/>
    </source>
</evidence>
<name>A0A654LVQ4_9ARCH</name>
<protein>
    <recommendedName>
        <fullName evidence="2">NADH:ubiquinone reductase (non-electrogenic)</fullName>
        <ecNumber evidence="2">1.6.5.9</ecNumber>
    </recommendedName>
</protein>
<dbReference type="InterPro" id="IPR054585">
    <property type="entry name" value="NDH2-like_C"/>
</dbReference>
<keyword evidence="12" id="KW-1185">Reference proteome</keyword>
<dbReference type="SUPFAM" id="SSF51905">
    <property type="entry name" value="FAD/NAD(P)-binding domain"/>
    <property type="match status" value="2"/>
</dbReference>
<organism evidence="11 12">
    <name type="scientific">Candidatus Nitrosocosmicus oleophilus</name>
    <dbReference type="NCBI Taxonomy" id="1353260"/>
    <lineage>
        <taxon>Archaea</taxon>
        <taxon>Nitrososphaerota</taxon>
        <taxon>Nitrososphaeria</taxon>
        <taxon>Nitrososphaerales</taxon>
        <taxon>Nitrososphaeraceae</taxon>
        <taxon>Candidatus Nitrosocosmicus</taxon>
    </lineage>
</organism>